<dbReference type="InterPro" id="IPR023210">
    <property type="entry name" value="NADP_OxRdtase_dom"/>
</dbReference>
<dbReference type="GO" id="GO:0016491">
    <property type="term" value="F:oxidoreductase activity"/>
    <property type="evidence" value="ECO:0007669"/>
    <property type="project" value="UniProtKB-KW"/>
</dbReference>
<evidence type="ECO:0000313" key="4">
    <source>
        <dbReference type="EMBL" id="RMZ68546.1"/>
    </source>
</evidence>
<evidence type="ECO:0000256" key="1">
    <source>
        <dbReference type="ARBA" id="ARBA00007905"/>
    </source>
</evidence>
<dbReference type="SUPFAM" id="SSF52317">
    <property type="entry name" value="Class I glutamine amidotransferase-like"/>
    <property type="match status" value="1"/>
</dbReference>
<dbReference type="PANTHER" id="PTHR43827:SF13">
    <property type="entry name" value="ALDO_KETO REDUCTASE FAMILY PROTEIN"/>
    <property type="match status" value="1"/>
</dbReference>
<feature type="domain" description="NADP-dependent oxidoreductase" evidence="3">
    <location>
        <begin position="57"/>
        <end position="302"/>
    </location>
</feature>
<evidence type="ECO:0000313" key="5">
    <source>
        <dbReference type="Proteomes" id="UP000265663"/>
    </source>
</evidence>
<dbReference type="Proteomes" id="UP000265663">
    <property type="component" value="Unassembled WGS sequence"/>
</dbReference>
<reference evidence="4 5" key="1">
    <citation type="journal article" date="2014" name="PLoS ONE">
        <title>De novo Genome Assembly of the Fungal Plant Pathogen Pyrenophora semeniperda.</title>
        <authorList>
            <person name="Soliai M.M."/>
            <person name="Meyer S.E."/>
            <person name="Udall J.A."/>
            <person name="Elzinga D.E."/>
            <person name="Hermansen R.A."/>
            <person name="Bodily P.M."/>
            <person name="Hart A.A."/>
            <person name="Coleman C.E."/>
        </authorList>
    </citation>
    <scope>NUCLEOTIDE SEQUENCE [LARGE SCALE GENOMIC DNA]</scope>
    <source>
        <strain evidence="4 5">CCB06</strain>
        <tissue evidence="4">Mycelium</tissue>
    </source>
</reference>
<dbReference type="SUPFAM" id="SSF51430">
    <property type="entry name" value="NAD(P)-linked oxidoreductase"/>
    <property type="match status" value="1"/>
</dbReference>
<dbReference type="PRINTS" id="PR00069">
    <property type="entry name" value="ALDKETRDTASE"/>
</dbReference>
<dbReference type="InterPro" id="IPR032633">
    <property type="entry name" value="ThiJ-like"/>
</dbReference>
<dbReference type="PANTHER" id="PTHR43827">
    <property type="entry name" value="2,5-DIKETO-D-GLUCONIC ACID REDUCTASE"/>
    <property type="match status" value="1"/>
</dbReference>
<proteinExistence type="inferred from homology"/>
<dbReference type="Pfam" id="PF00248">
    <property type="entry name" value="Aldo_ket_red"/>
    <property type="match status" value="1"/>
</dbReference>
<dbReference type="InterPro" id="IPR018170">
    <property type="entry name" value="Aldo/ket_reductase_CS"/>
</dbReference>
<sequence>MRTALSRLSQLRTQFPRSLAPRFFHTSSAVMAGLTINSQYSMPSGYKIPVLGYGVYQTPADVAADVVEHALKVGYRHVDSAVAYRNEQPSAEGMKKSGIPREELFFTTKIPPKDMSYDTAKTHIENTLNITGFDYVDLYLLHSPYGGRENRIGAWKALVEGVQAGKIRSIGVSNYGVHHLEELETWIKETEEKEGKGKGGVISINQIELHPWLARPDIVTWCKERNVLCEAYCPIVRATRNDDALLKPLVQKYNKTPSQILLRWSLQMGFVPLPKSVTKARIEENAQLYDFELTDEDMRSLDTGNLLVTFQLIDARFYDLLKHALDEFTMVPKKVLIVLSDAGSFPLYNTGSDGKTVSQPSGYFLMELAKPLQKILDAGYEVTFASPEGKEPTPDPLSVSLAAFAGNYYEKQRELDLIERMKKENGFSRPKKFSEISDDELKNYSGVFIPGGHAPLSDLGDNPELGRILTHFHSAQKPTAALCHGPWAFLSTKYTPNKPEFAYKGYKMTSWSDAEEKFMETIFRGEITKVESTLREEGADMQEGIAKSMGSITVDRELITGDNPMAANAIGDKFVEMMAAK</sequence>
<evidence type="ECO:0000256" key="2">
    <source>
        <dbReference type="ARBA" id="ARBA00023002"/>
    </source>
</evidence>
<dbReference type="InterPro" id="IPR036812">
    <property type="entry name" value="NAD(P)_OxRdtase_dom_sf"/>
</dbReference>
<dbReference type="FunFam" id="3.20.20.100:FF:000015">
    <property type="entry name" value="Oxidoreductase, aldo/keto reductase family"/>
    <property type="match status" value="1"/>
</dbReference>
<dbReference type="PROSITE" id="PS00063">
    <property type="entry name" value="ALDOKETO_REDUCTASE_3"/>
    <property type="match status" value="1"/>
</dbReference>
<dbReference type="AlphaFoldDB" id="A0A3M7M233"/>
<dbReference type="CDD" id="cd19071">
    <property type="entry name" value="AKR_AKR1-5-like"/>
    <property type="match status" value="1"/>
</dbReference>
<dbReference type="EMBL" id="KE747816">
    <property type="protein sequence ID" value="RMZ68546.1"/>
    <property type="molecule type" value="Genomic_DNA"/>
</dbReference>
<keyword evidence="5" id="KW-1185">Reference proteome</keyword>
<accession>A0A3M7M233</accession>
<dbReference type="CDD" id="cd03141">
    <property type="entry name" value="GATase1_Hsp31_like"/>
    <property type="match status" value="1"/>
</dbReference>
<keyword evidence="2" id="KW-0560">Oxidoreductase</keyword>
<gene>
    <name evidence="4" type="ORF">GMOD_00008258</name>
</gene>
<protein>
    <recommendedName>
        <fullName evidence="3">NADP-dependent oxidoreductase domain-containing protein</fullName>
    </recommendedName>
</protein>
<evidence type="ECO:0000259" key="3">
    <source>
        <dbReference type="Pfam" id="PF00248"/>
    </source>
</evidence>
<dbReference type="InterPro" id="IPR020471">
    <property type="entry name" value="AKR"/>
</dbReference>
<dbReference type="OrthoDB" id="543156at2759"/>
<comment type="similarity">
    <text evidence="1">Belongs to the aldo/keto reductase family.</text>
</comment>
<dbReference type="PROSITE" id="PS00062">
    <property type="entry name" value="ALDOKETO_REDUCTASE_2"/>
    <property type="match status" value="1"/>
</dbReference>
<name>A0A3M7M233_9PLEO</name>
<organism evidence="4 5">
    <name type="scientific">Pyrenophora seminiperda CCB06</name>
    <dbReference type="NCBI Taxonomy" id="1302712"/>
    <lineage>
        <taxon>Eukaryota</taxon>
        <taxon>Fungi</taxon>
        <taxon>Dikarya</taxon>
        <taxon>Ascomycota</taxon>
        <taxon>Pezizomycotina</taxon>
        <taxon>Dothideomycetes</taxon>
        <taxon>Pleosporomycetidae</taxon>
        <taxon>Pleosporales</taxon>
        <taxon>Pleosporineae</taxon>
        <taxon>Pleosporaceae</taxon>
        <taxon>Pyrenophora</taxon>
    </lineage>
</organism>
<dbReference type="InterPro" id="IPR029062">
    <property type="entry name" value="Class_I_gatase-like"/>
</dbReference>
<dbReference type="Gene3D" id="3.20.20.100">
    <property type="entry name" value="NADP-dependent oxidoreductase domain"/>
    <property type="match status" value="1"/>
</dbReference>
<dbReference type="Gene3D" id="3.40.50.880">
    <property type="match status" value="1"/>
</dbReference>
<dbReference type="Pfam" id="PF17124">
    <property type="entry name" value="ThiJ_like"/>
    <property type="match status" value="1"/>
</dbReference>